<dbReference type="Pfam" id="PF01170">
    <property type="entry name" value="UPF0020"/>
    <property type="match status" value="1"/>
</dbReference>
<gene>
    <name evidence="2" type="ORF">GCM10017790_25040</name>
</gene>
<accession>A0ABQ3LDP1</accession>
<evidence type="ECO:0000259" key="1">
    <source>
        <dbReference type="Pfam" id="PF01170"/>
    </source>
</evidence>
<dbReference type="EMBL" id="BNAY01000002">
    <property type="protein sequence ID" value="GHH12938.1"/>
    <property type="molecule type" value="Genomic_DNA"/>
</dbReference>
<keyword evidence="3" id="KW-1185">Reference proteome</keyword>
<feature type="domain" description="Ribosomal RNA large subunit methyltransferase K/L-like methyltransferase" evidence="1">
    <location>
        <begin position="158"/>
        <end position="283"/>
    </location>
</feature>
<comment type="caution">
    <text evidence="2">The sequence shown here is derived from an EMBL/GenBank/DDBJ whole genome shotgun (WGS) entry which is preliminary data.</text>
</comment>
<dbReference type="InterPro" id="IPR029063">
    <property type="entry name" value="SAM-dependent_MTases_sf"/>
</dbReference>
<dbReference type="InterPro" id="IPR000241">
    <property type="entry name" value="RlmKL-like_Mtase"/>
</dbReference>
<sequence length="365" mass="40040">MRFGTEVVVTISQATLYRMSEYAILVYPSANRVYTDSTPALLRAELAVFGLSALETEISEISETELGGVGYLTFTTPAPLSERDLALLSNLSALYALFELGDGVLKPVTIGPLANFDSDLLTIQKYPGKTNELFTKLLVNVTLLSTANPAAMLDKPLHLLDPLCGRGTTLNQAMMYGFDATGLDVDGKDFDSYEMFIKTWLKQKRIKHLAESGQVRRNKVRLGRRLDIGFGITKERYKAGDVRKLSYLNCDTLTTDELLRPNSVDLIVTDAPYGVQHGSHRTQDATLARSPRDLLAAAVPVWTRVLRPGGALGISWNTNVAPREELAAILEKAGLDVREEGPYAGFAHRVDQAIVRDLIVAAKPV</sequence>
<dbReference type="Proteomes" id="UP000635387">
    <property type="component" value="Unassembled WGS sequence"/>
</dbReference>
<protein>
    <recommendedName>
        <fullName evidence="1">Ribosomal RNA large subunit methyltransferase K/L-like methyltransferase domain-containing protein</fullName>
    </recommendedName>
</protein>
<proteinExistence type="predicted"/>
<evidence type="ECO:0000313" key="3">
    <source>
        <dbReference type="Proteomes" id="UP000635387"/>
    </source>
</evidence>
<dbReference type="SUPFAM" id="SSF53335">
    <property type="entry name" value="S-adenosyl-L-methionine-dependent methyltransferases"/>
    <property type="match status" value="1"/>
</dbReference>
<reference evidence="3" key="1">
    <citation type="journal article" date="2019" name="Int. J. Syst. Evol. Microbiol.">
        <title>The Global Catalogue of Microorganisms (GCM) 10K type strain sequencing project: providing services to taxonomists for standard genome sequencing and annotation.</title>
        <authorList>
            <consortium name="The Broad Institute Genomics Platform"/>
            <consortium name="The Broad Institute Genome Sequencing Center for Infectious Disease"/>
            <person name="Wu L."/>
            <person name="Ma J."/>
        </authorList>
    </citation>
    <scope>NUCLEOTIDE SEQUENCE [LARGE SCALE GENOMIC DNA]</scope>
    <source>
        <strain evidence="3">CGMCC 4.7683</strain>
    </source>
</reference>
<evidence type="ECO:0000313" key="2">
    <source>
        <dbReference type="EMBL" id="GHH12938.1"/>
    </source>
</evidence>
<name>A0ABQ3LDP1_9PSEU</name>
<organism evidence="2 3">
    <name type="scientific">Amycolatopsis oliviviridis</name>
    <dbReference type="NCBI Taxonomy" id="1471590"/>
    <lineage>
        <taxon>Bacteria</taxon>
        <taxon>Bacillati</taxon>
        <taxon>Actinomycetota</taxon>
        <taxon>Actinomycetes</taxon>
        <taxon>Pseudonocardiales</taxon>
        <taxon>Pseudonocardiaceae</taxon>
        <taxon>Amycolatopsis</taxon>
    </lineage>
</organism>
<dbReference type="Gene3D" id="3.40.50.150">
    <property type="entry name" value="Vaccinia Virus protein VP39"/>
    <property type="match status" value="1"/>
</dbReference>